<comment type="caution">
    <text evidence="2">The sequence shown here is derived from an EMBL/GenBank/DDBJ whole genome shotgun (WGS) entry which is preliminary data.</text>
</comment>
<dbReference type="EMBL" id="JAHMHS010000125">
    <property type="protein sequence ID" value="KAK1715052.1"/>
    <property type="molecule type" value="Genomic_DNA"/>
</dbReference>
<dbReference type="RefSeq" id="XP_060360195.1">
    <property type="nucleotide sequence ID" value="XM_060510829.1"/>
</dbReference>
<proteinExistence type="predicted"/>
<evidence type="ECO:0000313" key="2">
    <source>
        <dbReference type="EMBL" id="KAK1715052.1"/>
    </source>
</evidence>
<gene>
    <name evidence="2" type="ORF">BDZ83DRAFT_655910</name>
</gene>
<dbReference type="AlphaFoldDB" id="A0AAD8UE88"/>
<organism evidence="2 3">
    <name type="scientific">Glomerella acutata</name>
    <name type="common">Colletotrichum acutatum</name>
    <dbReference type="NCBI Taxonomy" id="27357"/>
    <lineage>
        <taxon>Eukaryota</taxon>
        <taxon>Fungi</taxon>
        <taxon>Dikarya</taxon>
        <taxon>Ascomycota</taxon>
        <taxon>Pezizomycotina</taxon>
        <taxon>Sordariomycetes</taxon>
        <taxon>Hypocreomycetidae</taxon>
        <taxon>Glomerellales</taxon>
        <taxon>Glomerellaceae</taxon>
        <taxon>Colletotrichum</taxon>
        <taxon>Colletotrichum acutatum species complex</taxon>
    </lineage>
</organism>
<keyword evidence="3" id="KW-1185">Reference proteome</keyword>
<feature type="region of interest" description="Disordered" evidence="1">
    <location>
        <begin position="10"/>
        <end position="36"/>
    </location>
</feature>
<name>A0AAD8UE88_GLOAC</name>
<reference evidence="2" key="1">
    <citation type="submission" date="2021-12" db="EMBL/GenBank/DDBJ databases">
        <title>Comparative genomics, transcriptomics and evolutionary studies reveal genomic signatures of adaptation to plant cell wall in hemibiotrophic fungi.</title>
        <authorList>
            <consortium name="DOE Joint Genome Institute"/>
            <person name="Baroncelli R."/>
            <person name="Diaz J.F."/>
            <person name="Benocci T."/>
            <person name="Peng M."/>
            <person name="Battaglia E."/>
            <person name="Haridas S."/>
            <person name="Andreopoulos W."/>
            <person name="Labutti K."/>
            <person name="Pangilinan J."/>
            <person name="Floch G.L."/>
            <person name="Makela M.R."/>
            <person name="Henrissat B."/>
            <person name="Grigoriev I.V."/>
            <person name="Crouch J.A."/>
            <person name="De Vries R.P."/>
            <person name="Sukno S.A."/>
            <person name="Thon M.R."/>
        </authorList>
    </citation>
    <scope>NUCLEOTIDE SEQUENCE</scope>
    <source>
        <strain evidence="2">CBS 112980</strain>
    </source>
</reference>
<dbReference type="Proteomes" id="UP001244207">
    <property type="component" value="Unassembled WGS sequence"/>
</dbReference>
<evidence type="ECO:0000313" key="3">
    <source>
        <dbReference type="Proteomes" id="UP001244207"/>
    </source>
</evidence>
<sequence length="157" mass="17543">MSLAGLRYLRQNPGFPTSHSEPRIAGSSTESNEPLGITASTSFTIATPEPHNRPSEAVMAFNSSTKEEKFSIRHFGWRQRDGPELFATGPSSFPDSTYHGGNYYFLLRIGGFQPSDNFRRVALFHSNENGDNVLETSLLGHRMLPSAWNLRRISRPT</sequence>
<evidence type="ECO:0000256" key="1">
    <source>
        <dbReference type="SAM" id="MobiDB-lite"/>
    </source>
</evidence>
<feature type="compositionally biased region" description="Polar residues" evidence="1">
    <location>
        <begin position="26"/>
        <end position="36"/>
    </location>
</feature>
<dbReference type="GeneID" id="85394728"/>
<accession>A0AAD8UE88</accession>
<protein>
    <submittedName>
        <fullName evidence="2">Uncharacterized protein</fullName>
    </submittedName>
</protein>